<dbReference type="InterPro" id="IPR000835">
    <property type="entry name" value="HTH_MarR-typ"/>
</dbReference>
<keyword evidence="3" id="KW-1185">Reference proteome</keyword>
<accession>A0ABW9G3S0</accession>
<dbReference type="PRINTS" id="PR00598">
    <property type="entry name" value="HTHMARR"/>
</dbReference>
<dbReference type="PANTHER" id="PTHR33164:SF57">
    <property type="entry name" value="MARR-FAMILY TRANSCRIPTIONAL REGULATOR"/>
    <property type="match status" value="1"/>
</dbReference>
<comment type="caution">
    <text evidence="2">The sequence shown here is derived from an EMBL/GenBank/DDBJ whole genome shotgun (WGS) entry which is preliminary data.</text>
</comment>
<evidence type="ECO:0000313" key="2">
    <source>
        <dbReference type="EMBL" id="MFM2484183.1"/>
    </source>
</evidence>
<dbReference type="Proteomes" id="UP001629953">
    <property type="component" value="Unassembled WGS sequence"/>
</dbReference>
<sequence>MNNDTAIQKIEYNLSYLARWLEANHRRRNYPLERAHYLLLCLLTEKSPQSSGILAAQLGLDSSTVTRQIKAMIDLQLLQRLPDPCDRRGCLINVTALGVEKYNAMQEIKRHNVEKIFQDWSPEDKEQLGDLLAKVNESIYNNLDKL</sequence>
<dbReference type="InterPro" id="IPR039422">
    <property type="entry name" value="MarR/SlyA-like"/>
</dbReference>
<dbReference type="SMART" id="SM00347">
    <property type="entry name" value="HTH_MARR"/>
    <property type="match status" value="1"/>
</dbReference>
<evidence type="ECO:0000313" key="3">
    <source>
        <dbReference type="Proteomes" id="UP001629953"/>
    </source>
</evidence>
<protein>
    <submittedName>
        <fullName evidence="2">MarR family transcriptional regulator</fullName>
    </submittedName>
</protein>
<reference evidence="2 3" key="1">
    <citation type="journal article" date="2013" name="Int. J. Syst. Evol. Microbiol.">
        <title>Celerinatantimonas yamalensis sp. nov., a cold-adapted diazotrophic bacterium from a cold permafrost brine.</title>
        <authorList>
            <person name="Shcherbakova V."/>
            <person name="Chuvilskaya N."/>
            <person name="Rivkina E."/>
            <person name="Demidov N."/>
            <person name="Uchaeva V."/>
            <person name="Suetin S."/>
            <person name="Suzina N."/>
            <person name="Gilichinsky D."/>
        </authorList>
    </citation>
    <scope>NUCLEOTIDE SEQUENCE [LARGE SCALE GENOMIC DNA]</scope>
    <source>
        <strain evidence="2 3">C7</strain>
    </source>
</reference>
<dbReference type="PROSITE" id="PS50995">
    <property type="entry name" value="HTH_MARR_2"/>
    <property type="match status" value="1"/>
</dbReference>
<name>A0ABW9G3S0_9GAMM</name>
<dbReference type="SUPFAM" id="SSF46785">
    <property type="entry name" value="Winged helix' DNA-binding domain"/>
    <property type="match status" value="1"/>
</dbReference>
<dbReference type="PANTHER" id="PTHR33164">
    <property type="entry name" value="TRANSCRIPTIONAL REGULATOR, MARR FAMILY"/>
    <property type="match status" value="1"/>
</dbReference>
<dbReference type="Pfam" id="PF01047">
    <property type="entry name" value="MarR"/>
    <property type="match status" value="1"/>
</dbReference>
<gene>
    <name evidence="2" type="ORF">ABUE30_03730</name>
</gene>
<dbReference type="InterPro" id="IPR036390">
    <property type="entry name" value="WH_DNA-bd_sf"/>
</dbReference>
<evidence type="ECO:0000259" key="1">
    <source>
        <dbReference type="PROSITE" id="PS50995"/>
    </source>
</evidence>
<feature type="domain" description="HTH marR-type" evidence="1">
    <location>
        <begin position="7"/>
        <end position="137"/>
    </location>
</feature>
<dbReference type="EMBL" id="JBEQCT010000001">
    <property type="protein sequence ID" value="MFM2484183.1"/>
    <property type="molecule type" value="Genomic_DNA"/>
</dbReference>
<dbReference type="RefSeq" id="WP_408622321.1">
    <property type="nucleotide sequence ID" value="NZ_JBEQCT010000001.1"/>
</dbReference>
<dbReference type="Gene3D" id="1.10.10.10">
    <property type="entry name" value="Winged helix-like DNA-binding domain superfamily/Winged helix DNA-binding domain"/>
    <property type="match status" value="1"/>
</dbReference>
<organism evidence="2 3">
    <name type="scientific">Celerinatantimonas yamalensis</name>
    <dbReference type="NCBI Taxonomy" id="559956"/>
    <lineage>
        <taxon>Bacteria</taxon>
        <taxon>Pseudomonadati</taxon>
        <taxon>Pseudomonadota</taxon>
        <taxon>Gammaproteobacteria</taxon>
        <taxon>Celerinatantimonadaceae</taxon>
        <taxon>Celerinatantimonas</taxon>
    </lineage>
</organism>
<proteinExistence type="predicted"/>
<dbReference type="InterPro" id="IPR036388">
    <property type="entry name" value="WH-like_DNA-bd_sf"/>
</dbReference>